<comment type="catalytic activity">
    <reaction evidence="23">
        <text>di-(9Z)-octadecenoylglycerol + H2O = (9Z-octadecenoyl)-glycerol + (9Z)-octadecenoate + H(+)</text>
        <dbReference type="Rhea" id="RHEA:47868"/>
        <dbReference type="ChEBI" id="CHEBI:15377"/>
        <dbReference type="ChEBI" id="CHEBI:15378"/>
        <dbReference type="ChEBI" id="CHEBI:30823"/>
        <dbReference type="ChEBI" id="CHEBI:75937"/>
        <dbReference type="ChEBI" id="CHEBI:75945"/>
    </reaction>
    <physiologicalReaction direction="left-to-right" evidence="23">
        <dbReference type="Rhea" id="RHEA:47869"/>
    </physiologicalReaction>
</comment>
<comment type="catalytic activity">
    <reaction evidence="30">
        <text>1,2,3-trioctanoylglycerol + H2O = dioctanoylglycerol + octanoate + H(+)</text>
        <dbReference type="Rhea" id="RHEA:47864"/>
        <dbReference type="ChEBI" id="CHEBI:15377"/>
        <dbReference type="ChEBI" id="CHEBI:15378"/>
        <dbReference type="ChEBI" id="CHEBI:25646"/>
        <dbReference type="ChEBI" id="CHEBI:76978"/>
        <dbReference type="ChEBI" id="CHEBI:88066"/>
    </reaction>
    <physiologicalReaction direction="left-to-right" evidence="30">
        <dbReference type="Rhea" id="RHEA:47865"/>
    </physiologicalReaction>
</comment>
<comment type="catalytic activity">
    <reaction evidence="28">
        <text>1,2-dioctanoyl-3-O-[alpha-D-galactosyl-(1-&gt;6)-beta-D-galactosyl]-sn-glycerol + H2O = octanoyl-3-O-[alpha-D-galactosyl-(1-&gt;6)-beta-D-galactosyl]-sn-glycerol + octanoate + H(+)</text>
        <dbReference type="Rhea" id="RHEA:48692"/>
        <dbReference type="ChEBI" id="CHEBI:15377"/>
        <dbReference type="ChEBI" id="CHEBI:15378"/>
        <dbReference type="ChEBI" id="CHEBI:25646"/>
        <dbReference type="ChEBI" id="CHEBI:90457"/>
        <dbReference type="ChEBI" id="CHEBI:90768"/>
    </reaction>
    <physiologicalReaction direction="left-to-right" evidence="28">
        <dbReference type="Rhea" id="RHEA:48693"/>
    </physiologicalReaction>
</comment>
<dbReference type="EMBL" id="OZ035835">
    <property type="protein sequence ID" value="CAL1578518.1"/>
    <property type="molecule type" value="Genomic_DNA"/>
</dbReference>
<comment type="pathway">
    <text evidence="15">Glycolipid metabolism.</text>
</comment>
<name>A0AAV2JLF8_KNICA</name>
<evidence type="ECO:0000256" key="31">
    <source>
        <dbReference type="ARBA" id="ARBA00049352"/>
    </source>
</evidence>
<dbReference type="Pfam" id="PF01477">
    <property type="entry name" value="PLAT"/>
    <property type="match status" value="1"/>
</dbReference>
<protein>
    <recommendedName>
        <fullName evidence="34">Triacylglycerol lipase</fullName>
        <ecNumber evidence="34">3.1.1.3</ecNumber>
    </recommendedName>
    <alternativeName>
        <fullName evidence="34">Pancreatic lipase</fullName>
    </alternativeName>
</protein>
<evidence type="ECO:0000256" key="9">
    <source>
        <dbReference type="ARBA" id="ARBA00023098"/>
    </source>
</evidence>
<evidence type="ECO:0000256" key="24">
    <source>
        <dbReference type="ARBA" id="ARBA00047744"/>
    </source>
</evidence>
<evidence type="ECO:0000256" key="11">
    <source>
        <dbReference type="ARBA" id="ARBA00023180"/>
    </source>
</evidence>
<dbReference type="InterPro" id="IPR000734">
    <property type="entry name" value="TAG_lipase"/>
</dbReference>
<evidence type="ECO:0000256" key="19">
    <source>
        <dbReference type="ARBA" id="ARBA00047270"/>
    </source>
</evidence>
<evidence type="ECO:0000259" key="35">
    <source>
        <dbReference type="Pfam" id="PF00151"/>
    </source>
</evidence>
<keyword evidence="11" id="KW-0325">Glycoprotein</keyword>
<dbReference type="SUPFAM" id="SSF49723">
    <property type="entry name" value="Lipase/lipooxygenase domain (PLAT/LH2 domain)"/>
    <property type="match status" value="1"/>
</dbReference>
<comment type="catalytic activity">
    <reaction evidence="18">
        <text>1-beta-D-galactosyl-2,3-didodecanoyl-sn-glycerol + H2O = 1-beta-D-galactosyl-dodecanoyl-sn-glycerol + dodecanoate + H(+)</text>
        <dbReference type="Rhea" id="RHEA:48536"/>
        <dbReference type="ChEBI" id="CHEBI:15377"/>
        <dbReference type="ChEBI" id="CHEBI:15378"/>
        <dbReference type="ChEBI" id="CHEBI:18262"/>
        <dbReference type="ChEBI" id="CHEBI:90342"/>
        <dbReference type="ChEBI" id="CHEBI:90514"/>
    </reaction>
    <physiologicalReaction direction="left-to-right" evidence="18">
        <dbReference type="Rhea" id="RHEA:48537"/>
    </physiologicalReaction>
</comment>
<evidence type="ECO:0000256" key="27">
    <source>
        <dbReference type="ARBA" id="ARBA00048546"/>
    </source>
</evidence>
<comment type="catalytic activity">
    <reaction evidence="17">
        <text>a 1,2-diacyl-3-O-(beta-D-galactosyl)-sn-glycerol + 2 H2O = 3-beta-D-galactosyl-sn-glycerol + 2 a fatty acid + 2 H(+)</text>
        <dbReference type="Rhea" id="RHEA:13189"/>
        <dbReference type="ChEBI" id="CHEBI:15377"/>
        <dbReference type="ChEBI" id="CHEBI:15378"/>
        <dbReference type="ChEBI" id="CHEBI:15754"/>
        <dbReference type="ChEBI" id="CHEBI:17615"/>
        <dbReference type="ChEBI" id="CHEBI:28868"/>
        <dbReference type="EC" id="3.1.1.26"/>
    </reaction>
    <physiologicalReaction direction="left-to-right" evidence="17">
        <dbReference type="Rhea" id="RHEA:13190"/>
    </physiologicalReaction>
</comment>
<organism evidence="37 38">
    <name type="scientific">Knipowitschia caucasica</name>
    <name type="common">Caucasian dwarf goby</name>
    <name type="synonym">Pomatoschistus caucasicus</name>
    <dbReference type="NCBI Taxonomy" id="637954"/>
    <lineage>
        <taxon>Eukaryota</taxon>
        <taxon>Metazoa</taxon>
        <taxon>Chordata</taxon>
        <taxon>Craniata</taxon>
        <taxon>Vertebrata</taxon>
        <taxon>Euteleostomi</taxon>
        <taxon>Actinopterygii</taxon>
        <taxon>Neopterygii</taxon>
        <taxon>Teleostei</taxon>
        <taxon>Neoteleostei</taxon>
        <taxon>Acanthomorphata</taxon>
        <taxon>Gobiaria</taxon>
        <taxon>Gobiiformes</taxon>
        <taxon>Gobioidei</taxon>
        <taxon>Gobiidae</taxon>
        <taxon>Gobiinae</taxon>
        <taxon>Knipowitschia</taxon>
    </lineage>
</organism>
<evidence type="ECO:0000256" key="18">
    <source>
        <dbReference type="ARBA" id="ARBA00036575"/>
    </source>
</evidence>
<evidence type="ECO:0000256" key="25">
    <source>
        <dbReference type="ARBA" id="ARBA00048139"/>
    </source>
</evidence>
<comment type="subcellular location">
    <subcellularLocation>
        <location evidence="1">Cell projection</location>
        <location evidence="1">Neuron projection</location>
    </subcellularLocation>
    <subcellularLocation>
        <location evidence="2 34">Secreted</location>
    </subcellularLocation>
    <subcellularLocation>
        <location evidence="16">Zymogen granule membrane</location>
        <topology evidence="16">Peripheral membrane protein</topology>
    </subcellularLocation>
</comment>
<dbReference type="Pfam" id="PF00151">
    <property type="entry name" value="Lipase"/>
    <property type="match status" value="1"/>
</dbReference>
<evidence type="ECO:0000256" key="5">
    <source>
        <dbReference type="ARBA" id="ARBA00010701"/>
    </source>
</evidence>
<comment type="pathway">
    <text evidence="4">Lipid metabolism.</text>
</comment>
<evidence type="ECO:0000256" key="17">
    <source>
        <dbReference type="ARBA" id="ARBA00036503"/>
    </source>
</evidence>
<comment type="catalytic activity">
    <reaction evidence="25">
        <text>a 1,2-diacyl-3-O-[alpha-D-galactosyl-(1-&gt;6)-beta-D-galactosyl]-sn-glycerol + H2O = acyl-3-O-[alpha-D-galactosyl-(1-&gt;6)-beta-D-galactosyl]-sn-glycerol + a fatty acid + H(+)</text>
        <dbReference type="Rhea" id="RHEA:48372"/>
        <dbReference type="ChEBI" id="CHEBI:15377"/>
        <dbReference type="ChEBI" id="CHEBI:15378"/>
        <dbReference type="ChEBI" id="CHEBI:28396"/>
        <dbReference type="ChEBI" id="CHEBI:28868"/>
        <dbReference type="ChEBI" id="CHEBI:90310"/>
    </reaction>
    <physiologicalReaction direction="left-to-right" evidence="25">
        <dbReference type="Rhea" id="RHEA:48373"/>
    </physiologicalReaction>
</comment>
<keyword evidence="10 34" id="KW-1015">Disulfide bond</keyword>
<dbReference type="AlphaFoldDB" id="A0AAV2JLF8"/>
<keyword evidence="13" id="KW-0968">Cytoplasmic vesicle</keyword>
<dbReference type="Gene3D" id="2.60.60.20">
    <property type="entry name" value="PLAT/LH2 domain"/>
    <property type="match status" value="1"/>
</dbReference>
<evidence type="ECO:0000313" key="38">
    <source>
        <dbReference type="Proteomes" id="UP001497482"/>
    </source>
</evidence>
<comment type="similarity">
    <text evidence="5 33">Belongs to the AB hydrolase superfamily. Lipase family.</text>
</comment>
<comment type="catalytic activity">
    <reaction evidence="32">
        <text>1,2-didodecanoyl-3-beta-D-galactosyl-sn-glycerol + H2O = dodecanoyl-3-beta-D-galactosyl-sn-glycerol + dodecanoate + H(+)</text>
        <dbReference type="Rhea" id="RHEA:48540"/>
        <dbReference type="ChEBI" id="CHEBI:15377"/>
        <dbReference type="ChEBI" id="CHEBI:15378"/>
        <dbReference type="ChEBI" id="CHEBI:18262"/>
        <dbReference type="ChEBI" id="CHEBI:90340"/>
        <dbReference type="ChEBI" id="CHEBI:90515"/>
    </reaction>
    <physiologicalReaction direction="left-to-right" evidence="32">
        <dbReference type="Rhea" id="RHEA:48541"/>
    </physiologicalReaction>
</comment>
<keyword evidence="38" id="KW-1185">Reference proteome</keyword>
<comment type="catalytic activity">
    <reaction evidence="29">
        <text>a 1,2-diacyl-sn-glycero-3-phosphocholine + H2O = a monoacyl-sn-glycero-3-phosphocholine + a fatty acid + H(+)</text>
        <dbReference type="Rhea" id="RHEA:44664"/>
        <dbReference type="ChEBI" id="CHEBI:15377"/>
        <dbReference type="ChEBI" id="CHEBI:15378"/>
        <dbReference type="ChEBI" id="CHEBI:28868"/>
        <dbReference type="ChEBI" id="CHEBI:57643"/>
        <dbReference type="ChEBI" id="CHEBI:84465"/>
    </reaction>
    <physiologicalReaction direction="left-to-right" evidence="29">
        <dbReference type="Rhea" id="RHEA:44665"/>
    </physiologicalReaction>
</comment>
<evidence type="ECO:0000256" key="10">
    <source>
        <dbReference type="ARBA" id="ARBA00023157"/>
    </source>
</evidence>
<comment type="catalytic activity">
    <reaction evidence="19">
        <text>(9Z-octadecenoyl)-glycerol + H2O = glycerol + (9Z)-octadecenoate + H(+)</text>
        <dbReference type="Rhea" id="RHEA:39955"/>
        <dbReference type="ChEBI" id="CHEBI:15377"/>
        <dbReference type="ChEBI" id="CHEBI:15378"/>
        <dbReference type="ChEBI" id="CHEBI:17754"/>
        <dbReference type="ChEBI" id="CHEBI:30823"/>
        <dbReference type="ChEBI" id="CHEBI:75937"/>
    </reaction>
    <physiologicalReaction direction="left-to-right" evidence="19">
        <dbReference type="Rhea" id="RHEA:39956"/>
    </physiologicalReaction>
</comment>
<comment type="catalytic activity">
    <reaction evidence="20">
        <text>1,2-didodecanoyl-3-O-[alpha-D-galactosyl-(1-&gt;6)-beta-D-galactosyl]-sn-glycerol + H2O = dodecanoyl-3-O-[alpha-D-galactosyl-(1-&gt;6)-beta-D-galactosyl]-sn-glycerol + dodecanoate + H(+)</text>
        <dbReference type="Rhea" id="RHEA:48516"/>
        <dbReference type="ChEBI" id="CHEBI:15377"/>
        <dbReference type="ChEBI" id="CHEBI:15378"/>
        <dbReference type="ChEBI" id="CHEBI:18262"/>
        <dbReference type="ChEBI" id="CHEBI:90337"/>
        <dbReference type="ChEBI" id="CHEBI:90359"/>
    </reaction>
    <physiologicalReaction direction="left-to-right" evidence="20">
        <dbReference type="Rhea" id="RHEA:48517"/>
    </physiologicalReaction>
</comment>
<feature type="domain" description="Lipase" evidence="35">
    <location>
        <begin position="6"/>
        <end position="193"/>
    </location>
</feature>
<keyword evidence="12" id="KW-0966">Cell projection</keyword>
<evidence type="ECO:0000256" key="29">
    <source>
        <dbReference type="ARBA" id="ARBA00049154"/>
    </source>
</evidence>
<comment type="catalytic activity">
    <reaction evidence="24">
        <text>1,2,3-tripropanoylglycerol + H2O = dipropanoylglycerol + propanoate + H(+)</text>
        <dbReference type="Rhea" id="RHEA:48024"/>
        <dbReference type="ChEBI" id="CHEBI:15377"/>
        <dbReference type="ChEBI" id="CHEBI:15378"/>
        <dbReference type="ChEBI" id="CHEBI:17272"/>
        <dbReference type="ChEBI" id="CHEBI:88153"/>
        <dbReference type="ChEBI" id="CHEBI:88155"/>
    </reaction>
    <physiologicalReaction direction="left-to-right" evidence="24">
        <dbReference type="Rhea" id="RHEA:48025"/>
    </physiologicalReaction>
</comment>
<evidence type="ECO:0000256" key="33">
    <source>
        <dbReference type="RuleBase" id="RU004262"/>
    </source>
</evidence>
<dbReference type="PANTHER" id="PTHR11610:SF165">
    <property type="entry name" value="PANCREATIC LIPASE-RELATED PROTEIN 2"/>
    <property type="match status" value="1"/>
</dbReference>
<dbReference type="InterPro" id="IPR013818">
    <property type="entry name" value="Lipase"/>
</dbReference>
<comment type="pathway">
    <text evidence="3">Glycerolipid metabolism; triacylglycerol degradation.</text>
</comment>
<evidence type="ECO:0000256" key="30">
    <source>
        <dbReference type="ARBA" id="ARBA00049290"/>
    </source>
</evidence>
<dbReference type="GO" id="GO:0005615">
    <property type="term" value="C:extracellular space"/>
    <property type="evidence" value="ECO:0007669"/>
    <property type="project" value="TreeGrafter"/>
</dbReference>
<accession>A0AAV2JLF8</accession>
<evidence type="ECO:0000313" key="37">
    <source>
        <dbReference type="EMBL" id="CAL1578518.1"/>
    </source>
</evidence>
<evidence type="ECO:0000256" key="28">
    <source>
        <dbReference type="ARBA" id="ARBA00049076"/>
    </source>
</evidence>
<evidence type="ECO:0000256" key="15">
    <source>
        <dbReference type="ARBA" id="ARBA00023590"/>
    </source>
</evidence>
<dbReference type="InterPro" id="IPR036392">
    <property type="entry name" value="PLAT/LH2_dom_sf"/>
</dbReference>
<dbReference type="GO" id="GO:0042589">
    <property type="term" value="C:zymogen granule membrane"/>
    <property type="evidence" value="ECO:0007669"/>
    <property type="project" value="UniProtKB-SubCell"/>
</dbReference>
<dbReference type="GO" id="GO:0004465">
    <property type="term" value="F:lipoprotein lipase activity"/>
    <property type="evidence" value="ECO:0007669"/>
    <property type="project" value="TreeGrafter"/>
</dbReference>
<evidence type="ECO:0000256" key="14">
    <source>
        <dbReference type="ARBA" id="ARBA00023369"/>
    </source>
</evidence>
<evidence type="ECO:0000256" key="2">
    <source>
        <dbReference type="ARBA" id="ARBA00004613"/>
    </source>
</evidence>
<keyword evidence="7" id="KW-0378">Hydrolase</keyword>
<evidence type="ECO:0000256" key="16">
    <source>
        <dbReference type="ARBA" id="ARBA00024321"/>
    </source>
</evidence>
<evidence type="ECO:0000256" key="32">
    <source>
        <dbReference type="ARBA" id="ARBA00049420"/>
    </source>
</evidence>
<dbReference type="PANTHER" id="PTHR11610">
    <property type="entry name" value="LIPASE"/>
    <property type="match status" value="1"/>
</dbReference>
<evidence type="ECO:0000256" key="22">
    <source>
        <dbReference type="ARBA" id="ARBA00047618"/>
    </source>
</evidence>
<comment type="catalytic activity">
    <reaction evidence="14">
        <text>a triacylglycerol + H2O = a diacylglycerol + a fatty acid + H(+)</text>
        <dbReference type="Rhea" id="RHEA:12044"/>
        <dbReference type="ChEBI" id="CHEBI:15377"/>
        <dbReference type="ChEBI" id="CHEBI:15378"/>
        <dbReference type="ChEBI" id="CHEBI:17855"/>
        <dbReference type="ChEBI" id="CHEBI:18035"/>
        <dbReference type="ChEBI" id="CHEBI:28868"/>
        <dbReference type="EC" id="3.1.1.3"/>
    </reaction>
    <physiologicalReaction direction="left-to-right" evidence="14">
        <dbReference type="Rhea" id="RHEA:12045"/>
    </physiologicalReaction>
</comment>
<dbReference type="Proteomes" id="UP001497482">
    <property type="component" value="Chromosome 13"/>
</dbReference>
<feature type="domain" description="PLAT" evidence="36">
    <location>
        <begin position="215"/>
        <end position="302"/>
    </location>
</feature>
<proteinExistence type="inferred from homology"/>
<keyword evidence="8 34" id="KW-0442">Lipid degradation</keyword>
<evidence type="ECO:0000256" key="34">
    <source>
        <dbReference type="RuleBase" id="RU362046"/>
    </source>
</evidence>
<keyword evidence="6 34" id="KW-0964">Secreted</keyword>
<comment type="catalytic activity">
    <reaction evidence="31">
        <text>long chain 1,2-diacyl-3-O-[alpha-D-galactosyl-(1-&gt;6)-beta-D-galactosyl]-sn-glycerol + H2O = long chain acyl-3-O-[alpha-D-galactosyl-(1-&gt;6)-beta-D-galactosyl]-sn-glycerol + a fatty acid + H(+)</text>
        <dbReference type="Rhea" id="RHEA:48708"/>
        <dbReference type="ChEBI" id="CHEBI:15377"/>
        <dbReference type="ChEBI" id="CHEBI:15378"/>
        <dbReference type="ChEBI" id="CHEBI:28868"/>
        <dbReference type="ChEBI" id="CHEBI:90463"/>
        <dbReference type="ChEBI" id="CHEBI:90774"/>
    </reaction>
    <physiologicalReaction direction="left-to-right" evidence="31">
        <dbReference type="Rhea" id="RHEA:48709"/>
    </physiologicalReaction>
</comment>
<comment type="catalytic activity">
    <reaction evidence="22">
        <text>1,2-didecanoylglycerol + H2O = decanoylglycerol + decanoate + H(+)</text>
        <dbReference type="Rhea" id="RHEA:48596"/>
        <dbReference type="ChEBI" id="CHEBI:11152"/>
        <dbReference type="ChEBI" id="CHEBI:15377"/>
        <dbReference type="ChEBI" id="CHEBI:15378"/>
        <dbReference type="ChEBI" id="CHEBI:27689"/>
        <dbReference type="ChEBI" id="CHEBI:90605"/>
    </reaction>
    <physiologicalReaction direction="left-to-right" evidence="22">
        <dbReference type="Rhea" id="RHEA:48597"/>
    </physiologicalReaction>
</comment>
<dbReference type="InterPro" id="IPR029058">
    <property type="entry name" value="AB_hydrolase_fold"/>
</dbReference>
<evidence type="ECO:0000256" key="1">
    <source>
        <dbReference type="ARBA" id="ARBA00004487"/>
    </source>
</evidence>
<evidence type="ECO:0000256" key="21">
    <source>
        <dbReference type="ARBA" id="ARBA00047438"/>
    </source>
</evidence>
<evidence type="ECO:0000256" key="12">
    <source>
        <dbReference type="ARBA" id="ARBA00023273"/>
    </source>
</evidence>
<evidence type="ECO:0000256" key="3">
    <source>
        <dbReference type="ARBA" id="ARBA00004879"/>
    </source>
</evidence>
<evidence type="ECO:0000256" key="20">
    <source>
        <dbReference type="ARBA" id="ARBA00047296"/>
    </source>
</evidence>
<comment type="catalytic activity">
    <reaction evidence="21">
        <text>1-(9Z-octadecenoyl)-glycerol + H2O = glycerol + (9Z)-octadecenoate + H(+)</text>
        <dbReference type="Rhea" id="RHEA:38487"/>
        <dbReference type="ChEBI" id="CHEBI:15377"/>
        <dbReference type="ChEBI" id="CHEBI:15378"/>
        <dbReference type="ChEBI" id="CHEBI:17754"/>
        <dbReference type="ChEBI" id="CHEBI:30823"/>
        <dbReference type="ChEBI" id="CHEBI:75342"/>
    </reaction>
    <physiologicalReaction direction="left-to-right" evidence="21">
        <dbReference type="Rhea" id="RHEA:38488"/>
    </physiologicalReaction>
</comment>
<evidence type="ECO:0000256" key="13">
    <source>
        <dbReference type="ARBA" id="ARBA00023329"/>
    </source>
</evidence>
<dbReference type="SUPFAM" id="SSF53474">
    <property type="entry name" value="alpha/beta-Hydrolases"/>
    <property type="match status" value="1"/>
</dbReference>
<evidence type="ECO:0000256" key="8">
    <source>
        <dbReference type="ARBA" id="ARBA00022963"/>
    </source>
</evidence>
<evidence type="ECO:0000256" key="23">
    <source>
        <dbReference type="ARBA" id="ARBA00047741"/>
    </source>
</evidence>
<dbReference type="PRINTS" id="PR00821">
    <property type="entry name" value="TAGLIPASE"/>
</dbReference>
<evidence type="ECO:0000256" key="4">
    <source>
        <dbReference type="ARBA" id="ARBA00005189"/>
    </source>
</evidence>
<sequence>MKFLQSADRFHLIGHSVGAHAAGDVGRRIKGILRITGLDPTEPYFQGTDPELHLDVTDAAFVDVIHTDGAPFSSSLGLGMSEPMGHADFYPNGGEKMPGCKSNSGKPTNLDAMWEGSVKFDFCNHGRAHEYYTESIVKPQGFIGFPCTDKKSYEDGKCFPCSEDSCPQMGHYSFKLPADGGKYFLTTGDSTPYGRYPYHVRLTLDGPVWPNPGFMYVSLIGDRDQTEEHQLHVGSLVSGWSYEMVLHAELDVGDVTEVTFRWNNHIPNILNEKYGAATIELLRGKDKKKMHFCGTENVQENQVQTVLPCPL</sequence>
<evidence type="ECO:0000256" key="6">
    <source>
        <dbReference type="ARBA" id="ARBA00022525"/>
    </source>
</evidence>
<dbReference type="GO" id="GO:0047714">
    <property type="term" value="F:galactolipase activity"/>
    <property type="evidence" value="ECO:0007669"/>
    <property type="project" value="UniProtKB-EC"/>
</dbReference>
<gene>
    <name evidence="37" type="ORF">KC01_LOCUS9648</name>
</gene>
<evidence type="ECO:0000259" key="36">
    <source>
        <dbReference type="Pfam" id="PF01477"/>
    </source>
</evidence>
<dbReference type="InterPro" id="IPR001024">
    <property type="entry name" value="PLAT/LH2_dom"/>
</dbReference>
<evidence type="ECO:0000256" key="26">
    <source>
        <dbReference type="ARBA" id="ARBA00048268"/>
    </source>
</evidence>
<evidence type="ECO:0000256" key="7">
    <source>
        <dbReference type="ARBA" id="ARBA00022801"/>
    </source>
</evidence>
<dbReference type="PRINTS" id="PR00823">
    <property type="entry name" value="PANCLIPASE"/>
</dbReference>
<dbReference type="GO" id="GO:0043005">
    <property type="term" value="C:neuron projection"/>
    <property type="evidence" value="ECO:0007669"/>
    <property type="project" value="UniProtKB-SubCell"/>
</dbReference>
<comment type="catalytic activity">
    <reaction evidence="27">
        <text>long chain 1,2-diacyl-3-O-beta-D-galactosyl-sn-glycerol + H2O = long chain acyl-3-O-beta-D-galactosyl-sn-glycerol + a fatty acid + H(+)</text>
        <dbReference type="Rhea" id="RHEA:48700"/>
        <dbReference type="ChEBI" id="CHEBI:15377"/>
        <dbReference type="ChEBI" id="CHEBI:15378"/>
        <dbReference type="ChEBI" id="CHEBI:28868"/>
        <dbReference type="ChEBI" id="CHEBI:90477"/>
        <dbReference type="ChEBI" id="CHEBI:90770"/>
    </reaction>
    <physiologicalReaction direction="left-to-right" evidence="27">
        <dbReference type="Rhea" id="RHEA:48701"/>
    </physiologicalReaction>
</comment>
<dbReference type="Gene3D" id="3.40.50.1820">
    <property type="entry name" value="alpha/beta hydrolase"/>
    <property type="match status" value="1"/>
</dbReference>
<dbReference type="InterPro" id="IPR002331">
    <property type="entry name" value="Lipase_panc"/>
</dbReference>
<dbReference type="GO" id="GO:0016042">
    <property type="term" value="P:lipid catabolic process"/>
    <property type="evidence" value="ECO:0007669"/>
    <property type="project" value="UniProtKB-KW"/>
</dbReference>
<reference evidence="37 38" key="1">
    <citation type="submission" date="2024-04" db="EMBL/GenBank/DDBJ databases">
        <authorList>
            <person name="Waldvogel A.-M."/>
            <person name="Schoenle A."/>
        </authorList>
    </citation>
    <scope>NUCLEOTIDE SEQUENCE [LARGE SCALE GENOMIC DNA]</scope>
</reference>
<keyword evidence="9 34" id="KW-0443">Lipid metabolism</keyword>
<dbReference type="EC" id="3.1.1.3" evidence="34"/>
<comment type="catalytic activity">
    <reaction evidence="26">
        <text>1,2-dioctanoyl-3-O-beta-D-galactosyl-sn-glycerol + H2O = octanoyl-3-(beta-D-galactosyl)-sn-glycerol + octanoate + H(+)</text>
        <dbReference type="Rhea" id="RHEA:48696"/>
        <dbReference type="ChEBI" id="CHEBI:15377"/>
        <dbReference type="ChEBI" id="CHEBI:15378"/>
        <dbReference type="ChEBI" id="CHEBI:25646"/>
        <dbReference type="ChEBI" id="CHEBI:90453"/>
        <dbReference type="ChEBI" id="CHEBI:90769"/>
    </reaction>
    <physiologicalReaction direction="left-to-right" evidence="26">
        <dbReference type="Rhea" id="RHEA:48697"/>
    </physiologicalReaction>
</comment>